<dbReference type="EMBL" id="JBICYV010000003">
    <property type="protein sequence ID" value="MFG3010066.1"/>
    <property type="molecule type" value="Genomic_DNA"/>
</dbReference>
<dbReference type="RefSeq" id="WP_392816088.1">
    <property type="nucleotide sequence ID" value="NZ_JBICYV010000003.1"/>
</dbReference>
<comment type="caution">
    <text evidence="1">The sequence shown here is derived from an EMBL/GenBank/DDBJ whole genome shotgun (WGS) entry which is preliminary data.</text>
</comment>
<name>A0ABW7AYU7_9ACTN</name>
<dbReference type="Proteomes" id="UP001604267">
    <property type="component" value="Unassembled WGS sequence"/>
</dbReference>
<protein>
    <recommendedName>
        <fullName evidence="3">Secreted protein</fullName>
    </recommendedName>
</protein>
<reference evidence="1 2" key="1">
    <citation type="submission" date="2024-10" db="EMBL/GenBank/DDBJ databases">
        <title>The Natural Products Discovery Center: Release of the First 8490 Sequenced Strains for Exploring Actinobacteria Biosynthetic Diversity.</title>
        <authorList>
            <person name="Kalkreuter E."/>
            <person name="Kautsar S.A."/>
            <person name="Yang D."/>
            <person name="Bader C.D."/>
            <person name="Teijaro C.N."/>
            <person name="Fluegel L."/>
            <person name="Davis C.M."/>
            <person name="Simpson J.R."/>
            <person name="Lauterbach L."/>
            <person name="Steele A.D."/>
            <person name="Gui C."/>
            <person name="Meng S."/>
            <person name="Li G."/>
            <person name="Viehrig K."/>
            <person name="Ye F."/>
            <person name="Su P."/>
            <person name="Kiefer A.F."/>
            <person name="Nichols A."/>
            <person name="Cepeda A.J."/>
            <person name="Yan W."/>
            <person name="Fan B."/>
            <person name="Jiang Y."/>
            <person name="Adhikari A."/>
            <person name="Zheng C.-J."/>
            <person name="Schuster L."/>
            <person name="Cowan T.M."/>
            <person name="Smanski M.J."/>
            <person name="Chevrette M.G."/>
            <person name="De Carvalho L.P.S."/>
            <person name="Shen B."/>
        </authorList>
    </citation>
    <scope>NUCLEOTIDE SEQUENCE [LARGE SCALE GENOMIC DNA]</scope>
    <source>
        <strain evidence="1 2">NPDC048320</strain>
    </source>
</reference>
<evidence type="ECO:0000313" key="1">
    <source>
        <dbReference type="EMBL" id="MFG3010066.1"/>
    </source>
</evidence>
<organism evidence="1 2">
    <name type="scientific">Streptomyces cinerochromogenes</name>
    <dbReference type="NCBI Taxonomy" id="66422"/>
    <lineage>
        <taxon>Bacteria</taxon>
        <taxon>Bacillati</taxon>
        <taxon>Actinomycetota</taxon>
        <taxon>Actinomycetes</taxon>
        <taxon>Kitasatosporales</taxon>
        <taxon>Streptomycetaceae</taxon>
        <taxon>Streptomyces</taxon>
    </lineage>
</organism>
<accession>A0ABW7AYU7</accession>
<evidence type="ECO:0000313" key="2">
    <source>
        <dbReference type="Proteomes" id="UP001604267"/>
    </source>
</evidence>
<evidence type="ECO:0008006" key="3">
    <source>
        <dbReference type="Google" id="ProtNLM"/>
    </source>
</evidence>
<proteinExistence type="predicted"/>
<sequence>MSSACRTSSPPGPRARSRFKKIGGLTSAALVVAIGLITPAAANAPGVTSRAGVAFAGGCDHNHDHDCPKPTPTPTPTPTRGCFDIDSAVKDPDKYLSVVCNGRVYVLTVREAPPSNPQPVGGWRPVGGPTNVVDATLSTRANEVYVSVLTATGTVFQGVCTATEPLTVPCTFTQLPTPPG</sequence>
<gene>
    <name evidence="1" type="ORF">ACGFZB_06350</name>
</gene>
<keyword evidence="2" id="KW-1185">Reference proteome</keyword>